<reference evidence="2 3" key="1">
    <citation type="submission" date="2018-02" db="EMBL/GenBank/DDBJ databases">
        <title>Sphingobacterium KA21.</title>
        <authorList>
            <person name="Vasarhelyi B.M."/>
            <person name="Deshmukh S."/>
            <person name="Balint B."/>
            <person name="Kukolya J."/>
        </authorList>
    </citation>
    <scope>NUCLEOTIDE SEQUENCE [LARGE SCALE GENOMIC DNA]</scope>
    <source>
        <strain evidence="2 3">Ka21</strain>
    </source>
</reference>
<dbReference type="RefSeq" id="WP_196939529.1">
    <property type="nucleotide sequence ID" value="NZ_MU158690.1"/>
</dbReference>
<evidence type="ECO:0000256" key="1">
    <source>
        <dbReference type="SAM" id="Phobius"/>
    </source>
</evidence>
<evidence type="ECO:0008006" key="4">
    <source>
        <dbReference type="Google" id="ProtNLM"/>
    </source>
</evidence>
<keyword evidence="3" id="KW-1185">Reference proteome</keyword>
<feature type="transmembrane region" description="Helical" evidence="1">
    <location>
        <begin position="120"/>
        <end position="138"/>
    </location>
</feature>
<gene>
    <name evidence="2" type="ORF">C4F40_12680</name>
</gene>
<sequence length="142" mass="16606">MKLTYIYLIVLCVGCRSVRQKQEVQQKAASANIQWQLMEQHQRIGYVDSQDRHWSFWTDSLFYFHPDSGLSAYGGTMKYRDVHRRNGSEEVQYLTKDSVAASNDRSSVYSWIKKDAKTTFGFGITLLILVAGLVYWFYRKVK</sequence>
<protein>
    <recommendedName>
        <fullName evidence="4">DUF4178 domain-containing protein</fullName>
    </recommendedName>
</protein>
<organism evidence="2 3">
    <name type="scientific">Sphingobacterium pedocola</name>
    <dbReference type="NCBI Taxonomy" id="2082722"/>
    <lineage>
        <taxon>Bacteria</taxon>
        <taxon>Pseudomonadati</taxon>
        <taxon>Bacteroidota</taxon>
        <taxon>Sphingobacteriia</taxon>
        <taxon>Sphingobacteriales</taxon>
        <taxon>Sphingobacteriaceae</taxon>
        <taxon>Sphingobacterium</taxon>
    </lineage>
</organism>
<keyword evidence="1" id="KW-0812">Transmembrane</keyword>
<evidence type="ECO:0000313" key="2">
    <source>
        <dbReference type="EMBL" id="MBE8721575.1"/>
    </source>
</evidence>
<dbReference type="Proteomes" id="UP000618319">
    <property type="component" value="Unassembled WGS sequence"/>
</dbReference>
<dbReference type="EMBL" id="PSKQ01000021">
    <property type="protein sequence ID" value="MBE8721575.1"/>
    <property type="molecule type" value="Genomic_DNA"/>
</dbReference>
<name>A0ABR9T899_9SPHI</name>
<evidence type="ECO:0000313" key="3">
    <source>
        <dbReference type="Proteomes" id="UP000618319"/>
    </source>
</evidence>
<accession>A0ABR9T899</accession>
<keyword evidence="1" id="KW-1133">Transmembrane helix</keyword>
<comment type="caution">
    <text evidence="2">The sequence shown here is derived from an EMBL/GenBank/DDBJ whole genome shotgun (WGS) entry which is preliminary data.</text>
</comment>
<keyword evidence="1" id="KW-0472">Membrane</keyword>
<proteinExistence type="predicted"/>